<proteinExistence type="predicted"/>
<organism evidence="3 4">
    <name type="scientific">Parashewanella spongiae</name>
    <dbReference type="NCBI Taxonomy" id="342950"/>
    <lineage>
        <taxon>Bacteria</taxon>
        <taxon>Pseudomonadati</taxon>
        <taxon>Pseudomonadota</taxon>
        <taxon>Gammaproteobacteria</taxon>
        <taxon>Alteromonadales</taxon>
        <taxon>Shewanellaceae</taxon>
        <taxon>Parashewanella</taxon>
    </lineage>
</organism>
<dbReference type="InterPro" id="IPR013762">
    <property type="entry name" value="Integrase-like_cat_sf"/>
</dbReference>
<name>A0A3A6TZW7_9GAMM</name>
<accession>A0A3A6TZW7</accession>
<dbReference type="InterPro" id="IPR011010">
    <property type="entry name" value="DNA_brk_join_enz"/>
</dbReference>
<dbReference type="GO" id="GO:0003677">
    <property type="term" value="F:DNA binding"/>
    <property type="evidence" value="ECO:0007669"/>
    <property type="project" value="InterPro"/>
</dbReference>
<dbReference type="CDD" id="cd00397">
    <property type="entry name" value="DNA_BRE_C"/>
    <property type="match status" value="1"/>
</dbReference>
<dbReference type="EMBL" id="QYYH01000020">
    <property type="protein sequence ID" value="RJY18548.1"/>
    <property type="molecule type" value="Genomic_DNA"/>
</dbReference>
<reference evidence="3 4" key="1">
    <citation type="submission" date="2018-09" db="EMBL/GenBank/DDBJ databases">
        <title>Phylogeny of the Shewanellaceae, and recommendation for two new genera, Pseudoshewanella and Parashewanella.</title>
        <authorList>
            <person name="Wang G."/>
        </authorList>
    </citation>
    <scope>NUCLEOTIDE SEQUENCE [LARGE SCALE GENOMIC DNA]</scope>
    <source>
        <strain evidence="3 4">KCTC 22492</strain>
    </source>
</reference>
<dbReference type="AlphaFoldDB" id="A0A3A6TZW7"/>
<evidence type="ECO:0000313" key="3">
    <source>
        <dbReference type="EMBL" id="RJY18548.1"/>
    </source>
</evidence>
<feature type="domain" description="Tyr recombinase" evidence="2">
    <location>
        <begin position="189"/>
        <end position="373"/>
    </location>
</feature>
<gene>
    <name evidence="3" type="ORF">D5R81_04870</name>
</gene>
<dbReference type="Proteomes" id="UP000273022">
    <property type="component" value="Unassembled WGS sequence"/>
</dbReference>
<evidence type="ECO:0000256" key="1">
    <source>
        <dbReference type="ARBA" id="ARBA00023172"/>
    </source>
</evidence>
<evidence type="ECO:0000313" key="4">
    <source>
        <dbReference type="Proteomes" id="UP000273022"/>
    </source>
</evidence>
<protein>
    <submittedName>
        <fullName evidence="3">Site-specific integrase</fullName>
    </submittedName>
</protein>
<dbReference type="Gene3D" id="1.10.443.10">
    <property type="entry name" value="Intergrase catalytic core"/>
    <property type="match status" value="1"/>
</dbReference>
<evidence type="ECO:0000259" key="2">
    <source>
        <dbReference type="Pfam" id="PF00589"/>
    </source>
</evidence>
<comment type="caution">
    <text evidence="3">The sequence shown here is derived from an EMBL/GenBank/DDBJ whole genome shotgun (WGS) entry which is preliminary data.</text>
</comment>
<keyword evidence="1" id="KW-0233">DNA recombination</keyword>
<dbReference type="Pfam" id="PF00589">
    <property type="entry name" value="Phage_integrase"/>
    <property type="match status" value="1"/>
</dbReference>
<dbReference type="OrthoDB" id="8368662at2"/>
<dbReference type="GO" id="GO:0006310">
    <property type="term" value="P:DNA recombination"/>
    <property type="evidence" value="ECO:0007669"/>
    <property type="project" value="UniProtKB-KW"/>
</dbReference>
<dbReference type="RefSeq" id="WP_121852524.1">
    <property type="nucleotide sequence ID" value="NZ_CP037952.1"/>
</dbReference>
<keyword evidence="4" id="KW-1185">Reference proteome</keyword>
<sequence>MSPQLINSQHETNATLTLEQIEFIDKIKLQDTVKQQTSSKFDNAEAFTSDEKWNFNIGGRSETLTFPKIKNIILRKLAKYYCVSMINSGKVIRNTQFALIVFAFTLEEFSSEWFLKELETPYLLDESPERYFAVKSVFRFLCQLDCPRFPASALDKIPHIPTPNSSNNFHKYQDIENAFPSALKGQITRALMVASKKRKNIESNTLTNLTIIGLFYYVGLRPIQYAGITVNNFKLDTSDNETGLYRYSLDLPYAKQSKITTQTVKIALPAELGLLIKEYITRNQLKLDDRFWLKSADITNYINSRLQHALLSIQPQDVQKNVKYGEFTLPRLTSSCFRHNVGHSLALGGASAEEIAQQLGHTSLIAASYYISATPDLALLKSRALGENPVWENMVNLMLTGYIVESSEWNGRTVTGAIGDQLHIKVGGCQRPDKQCLLAKVRSCYGCFHFRPFNILDKHKSVLASVNKELIETLVVSESCGNSKNPALSVLTDLKAEVKMVINRLSIGTL</sequence>
<dbReference type="InterPro" id="IPR002104">
    <property type="entry name" value="Integrase_catalytic"/>
</dbReference>
<dbReference type="GO" id="GO:0015074">
    <property type="term" value="P:DNA integration"/>
    <property type="evidence" value="ECO:0007669"/>
    <property type="project" value="InterPro"/>
</dbReference>
<dbReference type="SUPFAM" id="SSF56349">
    <property type="entry name" value="DNA breaking-rejoining enzymes"/>
    <property type="match status" value="1"/>
</dbReference>